<evidence type="ECO:0000313" key="3">
    <source>
        <dbReference type="Proteomes" id="UP000324507"/>
    </source>
</evidence>
<name>A0A5P2QT55_9RHOB</name>
<reference evidence="2 3" key="1">
    <citation type="submission" date="2019-09" db="EMBL/GenBank/DDBJ databases">
        <title>FDA dAtabase for Regulatory Grade micrObial Sequences (FDA-ARGOS): Supporting development and validation of Infectious Disease Dx tests.</title>
        <authorList>
            <person name="Sciortino C."/>
            <person name="Tallon L."/>
            <person name="Sadzewicz L."/>
            <person name="Vavikolanu K."/>
            <person name="Mehta A."/>
            <person name="Aluvathingal J."/>
            <person name="Nadendla S."/>
            <person name="Nandy P."/>
            <person name="Geyer C."/>
            <person name="Yan Y."/>
            <person name="Sichtig H."/>
        </authorList>
    </citation>
    <scope>NUCLEOTIDE SEQUENCE [LARGE SCALE GENOMIC DNA]</scope>
    <source>
        <strain evidence="2 3">FDAARGOS_643</strain>
    </source>
</reference>
<keyword evidence="1" id="KW-1133">Transmembrane helix</keyword>
<accession>A0A5P2QT55</accession>
<dbReference type="EMBL" id="CP044081">
    <property type="protein sequence ID" value="QEU08596.1"/>
    <property type="molecule type" value="Genomic_DNA"/>
</dbReference>
<keyword evidence="1" id="KW-0472">Membrane</keyword>
<dbReference type="Proteomes" id="UP000324507">
    <property type="component" value="Chromosome"/>
</dbReference>
<protein>
    <submittedName>
        <fullName evidence="2">Uncharacterized protein</fullName>
    </submittedName>
</protein>
<keyword evidence="1" id="KW-0812">Transmembrane</keyword>
<dbReference type="AlphaFoldDB" id="A0A5P2QT55"/>
<proteinExistence type="predicted"/>
<evidence type="ECO:0000256" key="1">
    <source>
        <dbReference type="SAM" id="Phobius"/>
    </source>
</evidence>
<feature type="transmembrane region" description="Helical" evidence="1">
    <location>
        <begin position="13"/>
        <end position="37"/>
    </location>
</feature>
<evidence type="ECO:0000313" key="2">
    <source>
        <dbReference type="EMBL" id="QEU08596.1"/>
    </source>
</evidence>
<dbReference type="RefSeq" id="WP_150350648.1">
    <property type="nucleotide sequence ID" value="NZ_CP038095.1"/>
</dbReference>
<organism evidence="2 3">
    <name type="scientific">Paracoccus yeei</name>
    <dbReference type="NCBI Taxonomy" id="147645"/>
    <lineage>
        <taxon>Bacteria</taxon>
        <taxon>Pseudomonadati</taxon>
        <taxon>Pseudomonadota</taxon>
        <taxon>Alphaproteobacteria</taxon>
        <taxon>Rhodobacterales</taxon>
        <taxon>Paracoccaceae</taxon>
        <taxon>Paracoccus</taxon>
    </lineage>
</organism>
<sequence>MADGHYSTASGRIAQAIFVVLGILGCLAVVVGFGGWIKLMSEGDPTDKASVGLVFAVFGMILDWKQIVCSQTGGVSGTLCI</sequence>
<gene>
    <name evidence="2" type="ORF">FOB51_11630</name>
</gene>